<dbReference type="InterPro" id="IPR050493">
    <property type="entry name" value="FAD-dep_Monooxygenase_BioMet"/>
</dbReference>
<accession>A0ABW2HY30</accession>
<keyword evidence="1" id="KW-0560">Oxidoreductase</keyword>
<comment type="caution">
    <text evidence="4">The sequence shown here is derived from an EMBL/GenBank/DDBJ whole genome shotgun (WGS) entry which is preliminary data.</text>
</comment>
<dbReference type="PRINTS" id="PR00420">
    <property type="entry name" value="RNGMNOXGNASE"/>
</dbReference>
<sequence length="399" mass="41796">MTTEATAKRALVAGGGVAGTVAAIALHRAGWQPRLLESRAEGVADERGAFLTVAVNGLAALRALDLDPARVLAAGFATPTLAMVNNAGRRLALLPLGGPAADGTVTTTIRRADLYAALRAEAAARGIPIEYDRRLTGYAEHRDGVAASFADGSTAEADLLVGADGLRSRTREVLNPDGPAPTYLGLLNAGGFTDRPVGAELDRTPGLMHMAFGRRAFFGWSVAPDGAVWWFANPPSKTLVRPGDFTPESWRAHLIDLFAGDALPAAAIIRATDVAIGPWNTDDLRRVPVWHSDRVVLAGDAAHAVAPSSGQGASMAIEDAVVLGRCLADCPGDLPGALAAYEQARRARVEKVVAVGRRNGSGKTAGPIGAAIRDALLPLVMRMLYRKGNPQAWILDHRV</sequence>
<evidence type="ECO:0000313" key="4">
    <source>
        <dbReference type="EMBL" id="MFC7278108.1"/>
    </source>
</evidence>
<evidence type="ECO:0000256" key="2">
    <source>
        <dbReference type="ARBA" id="ARBA00023033"/>
    </source>
</evidence>
<feature type="domain" description="FAD-binding" evidence="3">
    <location>
        <begin position="10"/>
        <end position="353"/>
    </location>
</feature>
<protein>
    <submittedName>
        <fullName evidence="4">FAD-dependent oxidoreductase</fullName>
    </submittedName>
</protein>
<keyword evidence="5" id="KW-1185">Reference proteome</keyword>
<reference evidence="5" key="1">
    <citation type="journal article" date="2019" name="Int. J. Syst. Evol. Microbiol.">
        <title>The Global Catalogue of Microorganisms (GCM) 10K type strain sequencing project: providing services to taxonomists for standard genome sequencing and annotation.</title>
        <authorList>
            <consortium name="The Broad Institute Genomics Platform"/>
            <consortium name="The Broad Institute Genome Sequencing Center for Infectious Disease"/>
            <person name="Wu L."/>
            <person name="Ma J."/>
        </authorList>
    </citation>
    <scope>NUCLEOTIDE SEQUENCE [LARGE SCALE GENOMIC DNA]</scope>
    <source>
        <strain evidence="5">XZYJT-10</strain>
    </source>
</reference>
<dbReference type="InterPro" id="IPR002938">
    <property type="entry name" value="FAD-bd"/>
</dbReference>
<organism evidence="4 5">
    <name type="scientific">Paractinoplanes rhizophilus</name>
    <dbReference type="NCBI Taxonomy" id="1416877"/>
    <lineage>
        <taxon>Bacteria</taxon>
        <taxon>Bacillati</taxon>
        <taxon>Actinomycetota</taxon>
        <taxon>Actinomycetes</taxon>
        <taxon>Micromonosporales</taxon>
        <taxon>Micromonosporaceae</taxon>
        <taxon>Paractinoplanes</taxon>
    </lineage>
</organism>
<evidence type="ECO:0000313" key="5">
    <source>
        <dbReference type="Proteomes" id="UP001596548"/>
    </source>
</evidence>
<dbReference type="Gene3D" id="3.50.50.60">
    <property type="entry name" value="FAD/NAD(P)-binding domain"/>
    <property type="match status" value="1"/>
</dbReference>
<keyword evidence="2" id="KW-0503">Monooxygenase</keyword>
<evidence type="ECO:0000259" key="3">
    <source>
        <dbReference type="Pfam" id="PF01494"/>
    </source>
</evidence>
<dbReference type="InterPro" id="IPR036188">
    <property type="entry name" value="FAD/NAD-bd_sf"/>
</dbReference>
<dbReference type="RefSeq" id="WP_378974584.1">
    <property type="nucleotide sequence ID" value="NZ_JBHTBJ010000029.1"/>
</dbReference>
<gene>
    <name evidence="4" type="ORF">ACFQS1_29325</name>
</gene>
<dbReference type="PANTHER" id="PTHR13789">
    <property type="entry name" value="MONOOXYGENASE"/>
    <property type="match status" value="1"/>
</dbReference>
<name>A0ABW2HY30_9ACTN</name>
<dbReference type="PANTHER" id="PTHR13789:SF309">
    <property type="entry name" value="PUTATIVE (AFU_ORTHOLOGUE AFUA_6G14510)-RELATED"/>
    <property type="match status" value="1"/>
</dbReference>
<dbReference type="Pfam" id="PF01494">
    <property type="entry name" value="FAD_binding_3"/>
    <property type="match status" value="1"/>
</dbReference>
<proteinExistence type="predicted"/>
<dbReference type="Proteomes" id="UP001596548">
    <property type="component" value="Unassembled WGS sequence"/>
</dbReference>
<evidence type="ECO:0000256" key="1">
    <source>
        <dbReference type="ARBA" id="ARBA00023002"/>
    </source>
</evidence>
<dbReference type="EMBL" id="JBHTBJ010000029">
    <property type="protein sequence ID" value="MFC7278108.1"/>
    <property type="molecule type" value="Genomic_DNA"/>
</dbReference>
<dbReference type="SUPFAM" id="SSF51905">
    <property type="entry name" value="FAD/NAD(P)-binding domain"/>
    <property type="match status" value="1"/>
</dbReference>